<feature type="region of interest" description="Disordered" evidence="1">
    <location>
        <begin position="65"/>
        <end position="102"/>
    </location>
</feature>
<comment type="caution">
    <text evidence="2">The sequence shown here is derived from an EMBL/GenBank/DDBJ whole genome shotgun (WGS) entry which is preliminary data.</text>
</comment>
<dbReference type="AlphaFoldDB" id="A0AAX5NCL5"/>
<accession>A0AAX5NCL5</accession>
<keyword evidence="3" id="KW-1185">Reference proteome</keyword>
<proteinExistence type="predicted"/>
<feature type="compositionally biased region" description="Basic and acidic residues" evidence="1">
    <location>
        <begin position="82"/>
        <end position="102"/>
    </location>
</feature>
<evidence type="ECO:0000313" key="3">
    <source>
        <dbReference type="Proteomes" id="UP001222027"/>
    </source>
</evidence>
<evidence type="ECO:0000256" key="1">
    <source>
        <dbReference type="SAM" id="MobiDB-lite"/>
    </source>
</evidence>
<feature type="region of interest" description="Disordered" evidence="1">
    <location>
        <begin position="1"/>
        <end position="24"/>
    </location>
</feature>
<organism evidence="2 3">
    <name type="scientific">Ensete ventricosum</name>
    <name type="common">Abyssinian banana</name>
    <name type="synonym">Musa ensete</name>
    <dbReference type="NCBI Taxonomy" id="4639"/>
    <lineage>
        <taxon>Eukaryota</taxon>
        <taxon>Viridiplantae</taxon>
        <taxon>Streptophyta</taxon>
        <taxon>Embryophyta</taxon>
        <taxon>Tracheophyta</taxon>
        <taxon>Spermatophyta</taxon>
        <taxon>Magnoliopsida</taxon>
        <taxon>Liliopsida</taxon>
        <taxon>Zingiberales</taxon>
        <taxon>Musaceae</taxon>
        <taxon>Ensete</taxon>
    </lineage>
</organism>
<gene>
    <name evidence="2" type="ORF">OPV22_035192</name>
</gene>
<evidence type="ECO:0000313" key="2">
    <source>
        <dbReference type="EMBL" id="KAJ8455204.1"/>
    </source>
</evidence>
<protein>
    <submittedName>
        <fullName evidence="2">Uncharacterized protein</fullName>
    </submittedName>
</protein>
<sequence>MGCLLFPPASPALASSAPPTGSSVWFSPGSLPHFDLSAAQPKKPSTFPVLPPPFEISVMIRTEMNSFPEEDKGSVSSPIPDEYEKDRDSTEIKDRDSTEITV</sequence>
<dbReference type="EMBL" id="JAQQAF010000094">
    <property type="protein sequence ID" value="KAJ8455204.1"/>
    <property type="molecule type" value="Genomic_DNA"/>
</dbReference>
<name>A0AAX5NCL5_ENSVE</name>
<dbReference type="Proteomes" id="UP001222027">
    <property type="component" value="Unassembled WGS sequence"/>
</dbReference>
<feature type="compositionally biased region" description="Low complexity" evidence="1">
    <location>
        <begin position="11"/>
        <end position="23"/>
    </location>
</feature>
<reference evidence="2 3" key="1">
    <citation type="submission" date="2022-12" db="EMBL/GenBank/DDBJ databases">
        <title>Chromosome-scale assembly of the Ensete ventricosum genome.</title>
        <authorList>
            <person name="Dussert Y."/>
            <person name="Stocks J."/>
            <person name="Wendawek A."/>
            <person name="Woldeyes F."/>
            <person name="Nichols R.A."/>
            <person name="Borrell J.S."/>
        </authorList>
    </citation>
    <scope>NUCLEOTIDE SEQUENCE [LARGE SCALE GENOMIC DNA]</scope>
    <source>
        <strain evidence="3">cv. Maze</strain>
        <tissue evidence="2">Seeds</tissue>
    </source>
</reference>